<evidence type="ECO:0000313" key="2">
    <source>
        <dbReference type="EMBL" id="MCC2118805.1"/>
    </source>
</evidence>
<evidence type="ECO:0000256" key="1">
    <source>
        <dbReference type="SAM" id="MobiDB-lite"/>
    </source>
</evidence>
<comment type="caution">
    <text evidence="2">The sequence shown here is derived from an EMBL/GenBank/DDBJ whole genome shotgun (WGS) entry which is preliminary data.</text>
</comment>
<dbReference type="PANTHER" id="PTHR39431">
    <property type="entry name" value="FRPA/C-RELATED PROTEIN"/>
    <property type="match status" value="1"/>
</dbReference>
<protein>
    <submittedName>
        <fullName evidence="2">Uncharacterized protein</fullName>
    </submittedName>
</protein>
<feature type="region of interest" description="Disordered" evidence="1">
    <location>
        <begin position="37"/>
        <end position="66"/>
    </location>
</feature>
<dbReference type="RefSeq" id="WP_117466409.1">
    <property type="nucleotide sequence ID" value="NZ_JAJEPV010000007.1"/>
</dbReference>
<gene>
    <name evidence="2" type="ORF">LKD75_04225</name>
</gene>
<feature type="compositionally biased region" description="Low complexity" evidence="1">
    <location>
        <begin position="51"/>
        <end position="66"/>
    </location>
</feature>
<dbReference type="AlphaFoldDB" id="A0AAE3A0Z7"/>
<keyword evidence="3" id="KW-1185">Reference proteome</keyword>
<name>A0AAE3A0Z7_9FIRM</name>
<feature type="compositionally biased region" description="Polar residues" evidence="1">
    <location>
        <begin position="37"/>
        <end position="50"/>
    </location>
</feature>
<evidence type="ECO:0000313" key="3">
    <source>
        <dbReference type="Proteomes" id="UP001197795"/>
    </source>
</evidence>
<sequence length="404" mass="44802">MRIDSASIGMDSARSYHASKTSVRRFEITDYQAGLTDVSTKGQKTPNGEDTTQNTEEQENTAENTTMTAKDWQSRLLVSSARWDMRSSASEQTLSTIREYTVRYIFDLLFPSRNSTLRDWMQENGWSSGNQTGNSWNTGNSVNNTQTNSGSTQGTATPASDVFNLVTSRVKILNYVSETWNIEQEDTSFSTVGSVRTKDGREINFNVNVNMSRRCEEYYKEQLNVAEFTLHDPLVINLDTDVAEVSDQTFYFDLDADGKEEEISVLNGSGYLALDKNGDGTINDGSELFGTRNGDGFADLAQYDEDGNGWIDENDSIWSKLKIWCKDENGNDVLYKLSDKGVGAICLQNVSTDFTLQGDRKAQDGTTNANATNAVVRKTGIFLYENGNVGTVQHVDMAAYAAQA</sequence>
<feature type="region of interest" description="Disordered" evidence="1">
    <location>
        <begin position="124"/>
        <end position="158"/>
    </location>
</feature>
<dbReference type="PANTHER" id="PTHR39431:SF1">
    <property type="entry name" value="FRPA_C-RELATED PROTEIN"/>
    <property type="match status" value="1"/>
</dbReference>
<accession>A0AAE3A0Z7</accession>
<dbReference type="Proteomes" id="UP001197795">
    <property type="component" value="Unassembled WGS sequence"/>
</dbReference>
<organism evidence="2 3">
    <name type="scientific">Waltera acetigignens</name>
    <dbReference type="NCBI Taxonomy" id="2981769"/>
    <lineage>
        <taxon>Bacteria</taxon>
        <taxon>Bacillati</taxon>
        <taxon>Bacillota</taxon>
        <taxon>Clostridia</taxon>
        <taxon>Lachnospirales</taxon>
        <taxon>Lachnospiraceae</taxon>
        <taxon>Waltera</taxon>
    </lineage>
</organism>
<reference evidence="2 3" key="1">
    <citation type="submission" date="2021-10" db="EMBL/GenBank/DDBJ databases">
        <title>Anaerobic single-cell dispensing facilitates the cultivation of human gut bacteria.</title>
        <authorList>
            <person name="Afrizal A."/>
        </authorList>
    </citation>
    <scope>NUCLEOTIDE SEQUENCE [LARGE SCALE GENOMIC DNA]</scope>
    <source>
        <strain evidence="2 3">CLA-AA-H273</strain>
    </source>
</reference>
<proteinExistence type="predicted"/>
<dbReference type="EMBL" id="JAJEPV010000007">
    <property type="protein sequence ID" value="MCC2118805.1"/>
    <property type="molecule type" value="Genomic_DNA"/>
</dbReference>